<dbReference type="InParanoid" id="C1FA03"/>
<protein>
    <submittedName>
        <fullName evidence="1">Uncharacterized protein</fullName>
    </submittedName>
</protein>
<dbReference type="KEGG" id="aca:ACP_0382"/>
<organism evidence="1 2">
    <name type="scientific">Acidobacterium capsulatum (strain ATCC 51196 / DSM 11244 / BCRC 80197 / JCM 7670 / NBRC 15755 / NCIMB 13165 / 161)</name>
    <dbReference type="NCBI Taxonomy" id="240015"/>
    <lineage>
        <taxon>Bacteria</taxon>
        <taxon>Pseudomonadati</taxon>
        <taxon>Acidobacteriota</taxon>
        <taxon>Terriglobia</taxon>
        <taxon>Terriglobales</taxon>
        <taxon>Acidobacteriaceae</taxon>
        <taxon>Acidobacterium</taxon>
    </lineage>
</organism>
<sequence length="131" mass="13905">MQWVIRDSAMVLALLGEELALFLCMARVRRAIVFVIADADGAFVAERLIAGALAVLHRVIAEPRGPAFGAVAAAAAGTATALAYENRTAGENVDCWHQCTFAFIETFGRTALKAPASIPDGMPLNFAWLAT</sequence>
<keyword evidence="2" id="KW-1185">Reference proteome</keyword>
<reference evidence="1 2" key="1">
    <citation type="journal article" date="2009" name="Appl. Environ. Microbiol.">
        <title>Three genomes from the phylum Acidobacteria provide insight into the lifestyles of these microorganisms in soils.</title>
        <authorList>
            <person name="Ward N.L."/>
            <person name="Challacombe J.F."/>
            <person name="Janssen P.H."/>
            <person name="Henrissat B."/>
            <person name="Coutinho P.M."/>
            <person name="Wu M."/>
            <person name="Xie G."/>
            <person name="Haft D.H."/>
            <person name="Sait M."/>
            <person name="Badger J."/>
            <person name="Barabote R.D."/>
            <person name="Bradley B."/>
            <person name="Brettin T.S."/>
            <person name="Brinkac L.M."/>
            <person name="Bruce D."/>
            <person name="Creasy T."/>
            <person name="Daugherty S.C."/>
            <person name="Davidsen T.M."/>
            <person name="DeBoy R.T."/>
            <person name="Detter J.C."/>
            <person name="Dodson R.J."/>
            <person name="Durkin A.S."/>
            <person name="Ganapathy A."/>
            <person name="Gwinn-Giglio M."/>
            <person name="Han C.S."/>
            <person name="Khouri H."/>
            <person name="Kiss H."/>
            <person name="Kothari S.P."/>
            <person name="Madupu R."/>
            <person name="Nelson K.E."/>
            <person name="Nelson W.C."/>
            <person name="Paulsen I."/>
            <person name="Penn K."/>
            <person name="Ren Q."/>
            <person name="Rosovitz M.J."/>
            <person name="Selengut J.D."/>
            <person name="Shrivastava S."/>
            <person name="Sullivan S.A."/>
            <person name="Tapia R."/>
            <person name="Thompson L.S."/>
            <person name="Watkins K.L."/>
            <person name="Yang Q."/>
            <person name="Yu C."/>
            <person name="Zafar N."/>
            <person name="Zhou L."/>
            <person name="Kuske C.R."/>
        </authorList>
    </citation>
    <scope>NUCLEOTIDE SEQUENCE [LARGE SCALE GENOMIC DNA]</scope>
    <source>
        <strain evidence="2">ATCC 51196 / DSM 11244 / BCRC 80197 / JCM 7670 / NBRC 15755 / NCIMB 13165 / 161</strain>
    </source>
</reference>
<name>C1FA03_ACIC5</name>
<accession>C1FA03</accession>
<gene>
    <name evidence="1" type="ordered locus">ACP_0382</name>
</gene>
<dbReference type="HOGENOM" id="CLU_1922970_0_0_0"/>
<evidence type="ECO:0000313" key="2">
    <source>
        <dbReference type="Proteomes" id="UP000002207"/>
    </source>
</evidence>
<dbReference type="AlphaFoldDB" id="C1FA03"/>
<proteinExistence type="predicted"/>
<evidence type="ECO:0000313" key="1">
    <source>
        <dbReference type="EMBL" id="ACO32815.1"/>
    </source>
</evidence>
<dbReference type="Proteomes" id="UP000002207">
    <property type="component" value="Chromosome"/>
</dbReference>
<dbReference type="STRING" id="240015.ACP_0382"/>
<dbReference type="EMBL" id="CP001472">
    <property type="protein sequence ID" value="ACO32815.1"/>
    <property type="molecule type" value="Genomic_DNA"/>
</dbReference>